<feature type="transmembrane region" description="Helical" evidence="5">
    <location>
        <begin position="123"/>
        <end position="150"/>
    </location>
</feature>
<feature type="transmembrane region" description="Helical" evidence="5">
    <location>
        <begin position="248"/>
        <end position="266"/>
    </location>
</feature>
<evidence type="ECO:0000256" key="5">
    <source>
        <dbReference type="SAM" id="Phobius"/>
    </source>
</evidence>
<evidence type="ECO:0000256" key="3">
    <source>
        <dbReference type="ARBA" id="ARBA00022989"/>
    </source>
</evidence>
<protein>
    <submittedName>
        <fullName evidence="7">Efflux ABC transporter, permease protein</fullName>
    </submittedName>
</protein>
<dbReference type="Pfam" id="PF01061">
    <property type="entry name" value="ABC2_membrane"/>
    <property type="match status" value="1"/>
</dbReference>
<dbReference type="GO" id="GO:0140359">
    <property type="term" value="F:ABC-type transporter activity"/>
    <property type="evidence" value="ECO:0007669"/>
    <property type="project" value="InterPro"/>
</dbReference>
<evidence type="ECO:0000256" key="1">
    <source>
        <dbReference type="ARBA" id="ARBA00004141"/>
    </source>
</evidence>
<reference evidence="7" key="1">
    <citation type="submission" date="2018-06" db="EMBL/GenBank/DDBJ databases">
        <authorList>
            <person name="Zhirakovskaya E."/>
        </authorList>
    </citation>
    <scope>NUCLEOTIDE SEQUENCE</scope>
</reference>
<feature type="transmembrane region" description="Helical" evidence="5">
    <location>
        <begin position="156"/>
        <end position="179"/>
    </location>
</feature>
<keyword evidence="3 5" id="KW-1133">Transmembrane helix</keyword>
<dbReference type="PANTHER" id="PTHR43332">
    <property type="entry name" value="INNER MEMBRANE TRANSPORT PERMEASE YADH-RELATED"/>
    <property type="match status" value="1"/>
</dbReference>
<dbReference type="InterPro" id="IPR052522">
    <property type="entry name" value="ABC-2_transport_permease"/>
</dbReference>
<feature type="transmembrane region" description="Helical" evidence="5">
    <location>
        <begin position="191"/>
        <end position="209"/>
    </location>
</feature>
<sequence>MDSNGSIGQNLPAYGTKRIGAINWLGVWTLYTKEVRRFFKVVGQTVLSPVITTALFMTIFTIALGGNRRYIGDVPFELFLAPGLVIMAVLQNAFANTISSLMTSKMQGNIIDLLLAPLGPGEMTLAFTLAAVTRAVLVGGFVTASMFIFTGLSFPHIWALLYFGLSAAVMLALLGIMAGIWADKWEQSSSITNFIIVPLSFLSGTFYSIDRLPGIWHQISQLNPFFYLIDGFRYGIIDHADGNLMTGVIYIAVLNILLGLACYRMFSSGYKLRP</sequence>
<dbReference type="GO" id="GO:0043190">
    <property type="term" value="C:ATP-binding cassette (ABC) transporter complex"/>
    <property type="evidence" value="ECO:0007669"/>
    <property type="project" value="InterPro"/>
</dbReference>
<dbReference type="PRINTS" id="PR00164">
    <property type="entry name" value="ABC2TRNSPORT"/>
</dbReference>
<gene>
    <name evidence="7" type="ORF">MNBD_ALPHA02-639</name>
</gene>
<dbReference type="PANTHER" id="PTHR43332:SF2">
    <property type="entry name" value="INNER MEMBRANE TRANSPORT PERMEASE YADH"/>
    <property type="match status" value="1"/>
</dbReference>
<proteinExistence type="predicted"/>
<evidence type="ECO:0000313" key="7">
    <source>
        <dbReference type="EMBL" id="VAV92893.1"/>
    </source>
</evidence>
<organism evidence="7">
    <name type="scientific">hydrothermal vent metagenome</name>
    <dbReference type="NCBI Taxonomy" id="652676"/>
    <lineage>
        <taxon>unclassified sequences</taxon>
        <taxon>metagenomes</taxon>
        <taxon>ecological metagenomes</taxon>
    </lineage>
</organism>
<dbReference type="PIRSF" id="PIRSF006648">
    <property type="entry name" value="DrrB"/>
    <property type="match status" value="1"/>
</dbReference>
<dbReference type="PROSITE" id="PS51012">
    <property type="entry name" value="ABC_TM2"/>
    <property type="match status" value="1"/>
</dbReference>
<dbReference type="InterPro" id="IPR047817">
    <property type="entry name" value="ABC2_TM_bact-type"/>
</dbReference>
<name>A0A3B0S9A0_9ZZZZ</name>
<keyword evidence="2 5" id="KW-0812">Transmembrane</keyword>
<dbReference type="AlphaFoldDB" id="A0A3B0S9A0"/>
<evidence type="ECO:0000256" key="4">
    <source>
        <dbReference type="ARBA" id="ARBA00023136"/>
    </source>
</evidence>
<dbReference type="EMBL" id="UOED01000079">
    <property type="protein sequence ID" value="VAV92893.1"/>
    <property type="molecule type" value="Genomic_DNA"/>
</dbReference>
<comment type="subcellular location">
    <subcellularLocation>
        <location evidence="1">Membrane</location>
        <topology evidence="1">Multi-pass membrane protein</topology>
    </subcellularLocation>
</comment>
<evidence type="ECO:0000259" key="6">
    <source>
        <dbReference type="PROSITE" id="PS51012"/>
    </source>
</evidence>
<evidence type="ECO:0000256" key="2">
    <source>
        <dbReference type="ARBA" id="ARBA00022692"/>
    </source>
</evidence>
<keyword evidence="4 5" id="KW-0472">Membrane</keyword>
<feature type="transmembrane region" description="Helical" evidence="5">
    <location>
        <begin position="46"/>
        <end position="66"/>
    </location>
</feature>
<dbReference type="InterPro" id="IPR000412">
    <property type="entry name" value="ABC_2_transport"/>
</dbReference>
<feature type="transmembrane region" description="Helical" evidence="5">
    <location>
        <begin position="78"/>
        <end position="102"/>
    </location>
</feature>
<dbReference type="InterPro" id="IPR013525">
    <property type="entry name" value="ABC2_TM"/>
</dbReference>
<accession>A0A3B0S9A0</accession>
<feature type="domain" description="ABC transmembrane type-2" evidence="6">
    <location>
        <begin position="40"/>
        <end position="269"/>
    </location>
</feature>